<dbReference type="SUPFAM" id="SSF55729">
    <property type="entry name" value="Acyl-CoA N-acyltransferases (Nat)"/>
    <property type="match status" value="1"/>
</dbReference>
<name>A0A484H6H3_9ZZZZ</name>
<organism evidence="2">
    <name type="scientific">invertebrate metagenome</name>
    <dbReference type="NCBI Taxonomy" id="1711999"/>
    <lineage>
        <taxon>unclassified sequences</taxon>
        <taxon>metagenomes</taxon>
        <taxon>organismal metagenomes</taxon>
    </lineage>
</organism>
<accession>A0A484H6H3</accession>
<dbReference type="GO" id="GO:0016747">
    <property type="term" value="F:acyltransferase activity, transferring groups other than amino-acyl groups"/>
    <property type="evidence" value="ECO:0007669"/>
    <property type="project" value="InterPro"/>
</dbReference>
<gene>
    <name evidence="2" type="ORF">RIEGSTA812A_PEG_1220</name>
</gene>
<evidence type="ECO:0000313" key="2">
    <source>
        <dbReference type="EMBL" id="VBB69747.1"/>
    </source>
</evidence>
<dbReference type="AlphaFoldDB" id="A0A484H6H3"/>
<dbReference type="EC" id="2.3.1.-" evidence="2"/>
<dbReference type="InterPro" id="IPR016181">
    <property type="entry name" value="Acyl_CoA_acyltransferase"/>
</dbReference>
<reference evidence="2" key="1">
    <citation type="submission" date="2018-10" db="EMBL/GenBank/DDBJ databases">
        <authorList>
            <person name="Gruber-Vodicka H."/>
            <person name="Jaeckle O."/>
        </authorList>
    </citation>
    <scope>NUCLEOTIDE SEQUENCE</scope>
</reference>
<evidence type="ECO:0000259" key="1">
    <source>
        <dbReference type="PROSITE" id="PS51186"/>
    </source>
</evidence>
<dbReference type="Pfam" id="PF00583">
    <property type="entry name" value="Acetyltransf_1"/>
    <property type="match status" value="1"/>
</dbReference>
<dbReference type="PROSITE" id="PS51186">
    <property type="entry name" value="GNAT"/>
    <property type="match status" value="1"/>
</dbReference>
<proteinExistence type="predicted"/>
<dbReference type="Gene3D" id="3.40.630.30">
    <property type="match status" value="1"/>
</dbReference>
<keyword evidence="2" id="KW-0012">Acyltransferase</keyword>
<feature type="domain" description="N-acetyltransferase" evidence="1">
    <location>
        <begin position="3"/>
        <end position="153"/>
    </location>
</feature>
<sequence length="188" mass="20467">MIATLLPLMPWRAAVAAAIQAQCFNVTWEPSSMARILAMPGTFGWLAMRQCDQDHDAVQPIGLIVGRSILGETEILVMGVIPQARRLGLGCLLLKTLQRMTTGKKIFLEVAIDNVAALALYRKLGFKQVGRRLNYYQRVDGTNVDALILQSLDVSPHDGCDVDACAAAAEEMPLSQRGCQRRGENGAS</sequence>
<keyword evidence="2" id="KW-0808">Transferase</keyword>
<dbReference type="InterPro" id="IPR000182">
    <property type="entry name" value="GNAT_dom"/>
</dbReference>
<dbReference type="EMBL" id="LR026963">
    <property type="protein sequence ID" value="VBB69747.1"/>
    <property type="molecule type" value="Genomic_DNA"/>
</dbReference>
<protein>
    <submittedName>
        <fullName evidence="2">Ribosomal-protein-S18p-alanine acetyltransferase</fullName>
        <ecNumber evidence="2">2.3.1.-</ecNumber>
    </submittedName>
</protein>